<proteinExistence type="predicted"/>
<evidence type="ECO:0000313" key="2">
    <source>
        <dbReference type="EMBL" id="SFQ95505.1"/>
    </source>
</evidence>
<feature type="region of interest" description="Disordered" evidence="1">
    <location>
        <begin position="118"/>
        <end position="159"/>
    </location>
</feature>
<dbReference type="RefSeq" id="WP_093587738.1">
    <property type="nucleotide sequence ID" value="NZ_FOYL01000001.1"/>
</dbReference>
<dbReference type="Proteomes" id="UP000198583">
    <property type="component" value="Unassembled WGS sequence"/>
</dbReference>
<evidence type="ECO:0000313" key="3">
    <source>
        <dbReference type="Proteomes" id="UP000198583"/>
    </source>
</evidence>
<dbReference type="AlphaFoldDB" id="A0A1I6CQN1"/>
<accession>A0A1I6CQN1</accession>
<protein>
    <submittedName>
        <fullName evidence="2">Uncharacterized protein</fullName>
    </submittedName>
</protein>
<organism evidence="2 3">
    <name type="scientific">Lentzea waywayandensis</name>
    <dbReference type="NCBI Taxonomy" id="84724"/>
    <lineage>
        <taxon>Bacteria</taxon>
        <taxon>Bacillati</taxon>
        <taxon>Actinomycetota</taxon>
        <taxon>Actinomycetes</taxon>
        <taxon>Pseudonocardiales</taxon>
        <taxon>Pseudonocardiaceae</taxon>
        <taxon>Lentzea</taxon>
    </lineage>
</organism>
<dbReference type="OrthoDB" id="5196437at2"/>
<dbReference type="EMBL" id="FOYL01000001">
    <property type="protein sequence ID" value="SFQ95505.1"/>
    <property type="molecule type" value="Genomic_DNA"/>
</dbReference>
<dbReference type="STRING" id="84724.SAMN04488564_101104"/>
<sequence length="159" mass="16841">MRRTREIAAAPVRSASATWTVITDLVTDTVAQSSELLREEASQAMAAAEQIGRKLIAGGHLRRHPVTLVAGKVHCEITTVSDTAALTLQENLNPVPGAAGAGSFMIYLPSPSPLQEQVKAAANTHARLSDEAPPTAETKSASTGPLIDREALRRAVQQR</sequence>
<name>A0A1I6CQN1_9PSEU</name>
<reference evidence="3" key="1">
    <citation type="submission" date="2016-10" db="EMBL/GenBank/DDBJ databases">
        <authorList>
            <person name="Varghese N."/>
            <person name="Submissions S."/>
        </authorList>
    </citation>
    <scope>NUCLEOTIDE SEQUENCE [LARGE SCALE GENOMIC DNA]</scope>
    <source>
        <strain evidence="3">DSM 44232</strain>
    </source>
</reference>
<gene>
    <name evidence="2" type="ORF">SAMN04488564_101104</name>
</gene>
<keyword evidence="3" id="KW-1185">Reference proteome</keyword>
<evidence type="ECO:0000256" key="1">
    <source>
        <dbReference type="SAM" id="MobiDB-lite"/>
    </source>
</evidence>